<evidence type="ECO:0000259" key="3">
    <source>
        <dbReference type="Pfam" id="PF17783"/>
    </source>
</evidence>
<dbReference type="InterPro" id="IPR012340">
    <property type="entry name" value="NA-bd_OB-fold"/>
</dbReference>
<evidence type="ECO:0000259" key="4">
    <source>
        <dbReference type="Pfam" id="PF21191"/>
    </source>
</evidence>
<dbReference type="AlphaFoldDB" id="A0A3N5BJD7"/>
<dbReference type="Pfam" id="PF21191">
    <property type="entry name" value="CvfB_1st"/>
    <property type="match status" value="1"/>
</dbReference>
<dbReference type="PIRSF" id="PIRSF012524">
    <property type="entry name" value="YitL_S1"/>
    <property type="match status" value="1"/>
</dbReference>
<sequence>MTELIGQFHEATVEAIETSSITLTVENTQIKMNQSEIDEKQHINVGDTIEVFVYSSRKGEPFATTLKPYVTTEYYSYAPVITTSMDGAHVDIGLPREIIVPWQDLPRLKDVWPQQGDEILITLRVESDGMMYGRLASETIVSEIFEPIDKSKESEFQSKRIKARPYRLLKVGTFLFNDDKQKCFIHETEREEEPRLGEEVEFRVIGINEHGEINGSFLPLAHEKMDDDAEVILDYLKSHDGYMPFNDKSDPTKIKDTFNMSKSSFKRALGRLYKARKIEFKHDQTFLK</sequence>
<dbReference type="InterPro" id="IPR048588">
    <property type="entry name" value="CvfB_S1_2nd"/>
</dbReference>
<feature type="domain" description="Conserved virulence factor B third S1" evidence="5">
    <location>
        <begin position="146"/>
        <end position="219"/>
    </location>
</feature>
<keyword evidence="7" id="KW-1185">Reference proteome</keyword>
<dbReference type="InterPro" id="IPR048587">
    <property type="entry name" value="CvfB_S1_3rd"/>
</dbReference>
<dbReference type="EMBL" id="RKRK01000002">
    <property type="protein sequence ID" value="RPF57964.1"/>
    <property type="molecule type" value="Genomic_DNA"/>
</dbReference>
<comment type="caution">
    <text evidence="6">The sequence shown here is derived from an EMBL/GenBank/DDBJ whole genome shotgun (WGS) entry which is preliminary data.</text>
</comment>
<dbReference type="PANTHER" id="PTHR37296">
    <property type="entry name" value="CONSERVED VIRULENCE FACTOR B"/>
    <property type="match status" value="1"/>
</dbReference>
<proteinExistence type="inferred from homology"/>
<dbReference type="PANTHER" id="PTHR37296:SF1">
    <property type="entry name" value="CONSERVED VIRULENCE FACTOR B"/>
    <property type="match status" value="1"/>
</dbReference>
<evidence type="ECO:0000259" key="5">
    <source>
        <dbReference type="Pfam" id="PF21543"/>
    </source>
</evidence>
<dbReference type="InterPro" id="IPR039566">
    <property type="entry name" value="CvfB_S1_st"/>
</dbReference>
<dbReference type="OrthoDB" id="9801597at2"/>
<feature type="domain" description="Conserved virulence factor B-like winged helix" evidence="3">
    <location>
        <begin position="230"/>
        <end position="285"/>
    </location>
</feature>
<dbReference type="Gene3D" id="2.40.50.140">
    <property type="entry name" value="Nucleic acid-binding proteins"/>
    <property type="match status" value="2"/>
</dbReference>
<evidence type="ECO:0000313" key="7">
    <source>
        <dbReference type="Proteomes" id="UP000277108"/>
    </source>
</evidence>
<gene>
    <name evidence="6" type="ORF">EDD62_0601</name>
</gene>
<comment type="similarity">
    <text evidence="1">Belongs to the CvfB family.</text>
</comment>
<reference evidence="6 7" key="1">
    <citation type="submission" date="2018-11" db="EMBL/GenBank/DDBJ databases">
        <title>Genomic Encyclopedia of Type Strains, Phase IV (KMG-IV): sequencing the most valuable type-strain genomes for metagenomic binning, comparative biology and taxonomic classification.</title>
        <authorList>
            <person name="Goeker M."/>
        </authorList>
    </citation>
    <scope>NUCLEOTIDE SEQUENCE [LARGE SCALE GENOMIC DNA]</scope>
    <source>
        <strain evidence="6 7">DSM 29158</strain>
    </source>
</reference>
<dbReference type="Pfam" id="PF21543">
    <property type="entry name" value="CvfB_2nd"/>
    <property type="match status" value="1"/>
</dbReference>
<accession>A0A3N5BJD7</accession>
<dbReference type="InterPro" id="IPR036388">
    <property type="entry name" value="WH-like_DNA-bd_sf"/>
</dbReference>
<name>A0A3N5BJD7_9BACL</name>
<dbReference type="InterPro" id="IPR014464">
    <property type="entry name" value="CvfB_fam"/>
</dbReference>
<protein>
    <submittedName>
        <fullName evidence="6">Uncharacterized protein</fullName>
    </submittedName>
</protein>
<dbReference type="Pfam" id="PF13509">
    <property type="entry name" value="S1_2"/>
    <property type="match status" value="1"/>
</dbReference>
<evidence type="ECO:0000313" key="6">
    <source>
        <dbReference type="EMBL" id="RPF57964.1"/>
    </source>
</evidence>
<dbReference type="Pfam" id="PF17783">
    <property type="entry name" value="WHD_CvfB"/>
    <property type="match status" value="1"/>
</dbReference>
<evidence type="ECO:0000259" key="2">
    <source>
        <dbReference type="Pfam" id="PF13509"/>
    </source>
</evidence>
<dbReference type="RefSeq" id="WP_123807472.1">
    <property type="nucleotide sequence ID" value="NZ_RKRK01000002.1"/>
</dbReference>
<dbReference type="InterPro" id="IPR040764">
    <property type="entry name" value="CvfB_WH"/>
</dbReference>
<dbReference type="Proteomes" id="UP000277108">
    <property type="component" value="Unassembled WGS sequence"/>
</dbReference>
<dbReference type="Gene3D" id="1.10.10.10">
    <property type="entry name" value="Winged helix-like DNA-binding domain superfamily/Winged helix DNA-binding domain"/>
    <property type="match status" value="1"/>
</dbReference>
<feature type="domain" description="Conserved virulence factor B first S1" evidence="2">
    <location>
        <begin position="5"/>
        <end position="65"/>
    </location>
</feature>
<organism evidence="6 7">
    <name type="scientific">Abyssicoccus albus</name>
    <dbReference type="NCBI Taxonomy" id="1817405"/>
    <lineage>
        <taxon>Bacteria</taxon>
        <taxon>Bacillati</taxon>
        <taxon>Bacillota</taxon>
        <taxon>Bacilli</taxon>
        <taxon>Bacillales</taxon>
        <taxon>Abyssicoccaceae</taxon>
    </lineage>
</organism>
<feature type="domain" description="Conserved virulence factor B second S1" evidence="4">
    <location>
        <begin position="75"/>
        <end position="133"/>
    </location>
</feature>
<evidence type="ECO:0000256" key="1">
    <source>
        <dbReference type="PIRNR" id="PIRNR012524"/>
    </source>
</evidence>